<reference evidence="2 3" key="1">
    <citation type="submission" date="2019-10" db="EMBL/GenBank/DDBJ databases">
        <title>Genomic and transcriptomic insights into the perfect genentic adaptation of a filamentous nitrogen-fixing cyanobacterium to rice fields.</title>
        <authorList>
            <person name="Chen Z."/>
        </authorList>
    </citation>
    <scope>NUCLEOTIDE SEQUENCE [LARGE SCALE GENOMIC DNA]</scope>
    <source>
        <strain evidence="2">CCNUC1</strain>
    </source>
</reference>
<dbReference type="KEGG" id="nsh:GXM_02417"/>
<dbReference type="AlphaFoldDB" id="A0A5P8VX04"/>
<name>A0A5P8VX04_9NOSO</name>
<feature type="region of interest" description="Disordered" evidence="1">
    <location>
        <begin position="507"/>
        <end position="533"/>
    </location>
</feature>
<dbReference type="RefSeq" id="WP_152588845.1">
    <property type="nucleotide sequence ID" value="NZ_CP045226.1"/>
</dbReference>
<dbReference type="EMBL" id="CP045226">
    <property type="protein sequence ID" value="QFS44942.1"/>
    <property type="molecule type" value="Genomic_DNA"/>
</dbReference>
<evidence type="ECO:0000313" key="2">
    <source>
        <dbReference type="EMBL" id="QFS44942.1"/>
    </source>
</evidence>
<protein>
    <recommendedName>
        <fullName evidence="4">DUF11 domain-containing protein</fullName>
    </recommendedName>
</protein>
<evidence type="ECO:0000256" key="1">
    <source>
        <dbReference type="SAM" id="MobiDB-lite"/>
    </source>
</evidence>
<evidence type="ECO:0000313" key="3">
    <source>
        <dbReference type="Proteomes" id="UP000326678"/>
    </source>
</evidence>
<keyword evidence="3" id="KW-1185">Reference proteome</keyword>
<sequence length="811" mass="84589">MKNLWQNFNIFGWGLIGATLVLQPTSAQAQYIQRSFLNPGFESPVFGSAGEQCYVQVDQSLILGWSTTHGSVKAGTGNCTGYTSPGLVPLIEIWTSGFLGANTATNAGNQFAELNAEENSELYQNICLIKDETITFSLLHRGRSNATIADVANFLIGLNTNPTSTIFGTFSTTSDGTVTAQPAAQNGATIPTVTNNNAGNGWVRYSGTVPYTGASGNQPVGFAAVSTAGGDNTVGNFLDEVQFAGLPVVEFTASSGGAAELETTPTTNPPKLRIVGLVPTGGISVPISVSGTAVLGTDYDTTSHTSTFNITIPAGNYDGSDATSVFTIPFTVINNNVPQGVRTILFTIETSDSFFAKSTTTCGGSPTIASDYTIYDDDFLSGKVWNDADNSANGTFTNINTGSETGTNAGNLLNAILVDSNNTVLKTTTVAADGTYTFINVPLNQSNVKILLSTTAGTVGNTAPTASLPPNWVNTSPLTTAAFNTDTNISSKDFGIEQLPDTNNVIGSTKKNPGGTNTVQVPTLSGTDPEDGNLSSGNSFKIVSLPNNGTLYYNGVAVTANQVITNYDPTKLTVDPNIDDLTTIAFTVAAVDKAAKEDPTPATVNMSLTGKAQLILVKRITRINSQNLTDIVDGRSDVSSNAANYVASSHDTDDDSTNKWPTNYLRGLINAGIVKPGDELEYTIYFLSNGLADVTSVQICDLVPTNTTFLPTAFNGMTPSDGGLPGADQGIALGLGSSTPTAYLTNAQDGDRGYFYTANESGIPSSCGSNTNGAVVVKITRSPDLSNLPPANGSGTPANSYGFVRFRARVK</sequence>
<accession>A0A5P8VX04</accession>
<gene>
    <name evidence="2" type="ORF">GXM_02417</name>
</gene>
<proteinExistence type="predicted"/>
<feature type="compositionally biased region" description="Polar residues" evidence="1">
    <location>
        <begin position="507"/>
        <end position="526"/>
    </location>
</feature>
<organism evidence="2 3">
    <name type="scientific">Nostoc sphaeroides CCNUC1</name>
    <dbReference type="NCBI Taxonomy" id="2653204"/>
    <lineage>
        <taxon>Bacteria</taxon>
        <taxon>Bacillati</taxon>
        <taxon>Cyanobacteriota</taxon>
        <taxon>Cyanophyceae</taxon>
        <taxon>Nostocales</taxon>
        <taxon>Nostocaceae</taxon>
        <taxon>Nostoc</taxon>
    </lineage>
</organism>
<evidence type="ECO:0008006" key="4">
    <source>
        <dbReference type="Google" id="ProtNLM"/>
    </source>
</evidence>
<dbReference type="Proteomes" id="UP000326678">
    <property type="component" value="Chromosome Gxm1"/>
</dbReference>